<protein>
    <submittedName>
        <fullName evidence="8">Tubulin-specific chaperone-like protein c</fullName>
    </submittedName>
</protein>
<dbReference type="PANTHER" id="PTHR15139">
    <property type="entry name" value="TUBULIN FOLDING COFACTOR C"/>
    <property type="match status" value="1"/>
</dbReference>
<dbReference type="InterPro" id="IPR031925">
    <property type="entry name" value="TBCC_N"/>
</dbReference>
<keyword evidence="9" id="KW-1185">Reference proteome</keyword>
<dbReference type="GO" id="GO:0005737">
    <property type="term" value="C:cytoplasm"/>
    <property type="evidence" value="ECO:0007669"/>
    <property type="project" value="UniProtKB-SubCell"/>
</dbReference>
<evidence type="ECO:0000256" key="5">
    <source>
        <dbReference type="ARBA" id="ARBA00026055"/>
    </source>
</evidence>
<reference evidence="8" key="1">
    <citation type="journal article" date="2020" name="Stud. Mycol.">
        <title>101 Dothideomycetes genomes: a test case for predicting lifestyles and emergence of pathogens.</title>
        <authorList>
            <person name="Haridas S."/>
            <person name="Albert R."/>
            <person name="Binder M."/>
            <person name="Bloem J."/>
            <person name="Labutti K."/>
            <person name="Salamov A."/>
            <person name="Andreopoulos B."/>
            <person name="Baker S."/>
            <person name="Barry K."/>
            <person name="Bills G."/>
            <person name="Bluhm B."/>
            <person name="Cannon C."/>
            <person name="Castanera R."/>
            <person name="Culley D."/>
            <person name="Daum C."/>
            <person name="Ezra D."/>
            <person name="Gonzalez J."/>
            <person name="Henrissat B."/>
            <person name="Kuo A."/>
            <person name="Liang C."/>
            <person name="Lipzen A."/>
            <person name="Lutzoni F."/>
            <person name="Magnuson J."/>
            <person name="Mondo S."/>
            <person name="Nolan M."/>
            <person name="Ohm R."/>
            <person name="Pangilinan J."/>
            <person name="Park H.-J."/>
            <person name="Ramirez L."/>
            <person name="Alfaro M."/>
            <person name="Sun H."/>
            <person name="Tritt A."/>
            <person name="Yoshinaga Y."/>
            <person name="Zwiers L.-H."/>
            <person name="Turgeon B."/>
            <person name="Goodwin S."/>
            <person name="Spatafora J."/>
            <person name="Crous P."/>
            <person name="Grigoriev I."/>
        </authorList>
    </citation>
    <scope>NUCLEOTIDE SEQUENCE</scope>
    <source>
        <strain evidence="8">CBS 113818</strain>
    </source>
</reference>
<dbReference type="InterPro" id="IPR017901">
    <property type="entry name" value="C-CAP_CF_C-like"/>
</dbReference>
<proteinExistence type="inferred from homology"/>
<evidence type="ECO:0000256" key="4">
    <source>
        <dbReference type="ARBA" id="ARBA00022990"/>
    </source>
</evidence>
<evidence type="ECO:0000259" key="7">
    <source>
        <dbReference type="PROSITE" id="PS51329"/>
    </source>
</evidence>
<gene>
    <name evidence="8" type="ORF">CC86DRAFT_348527</name>
</gene>
<dbReference type="OrthoDB" id="194775at2759"/>
<dbReference type="GO" id="GO:0007021">
    <property type="term" value="P:tubulin complex assembly"/>
    <property type="evidence" value="ECO:0007669"/>
    <property type="project" value="TreeGrafter"/>
</dbReference>
<dbReference type="InterPro" id="IPR027684">
    <property type="entry name" value="TBCC"/>
</dbReference>
<comment type="subunit">
    <text evidence="5">Supercomplex made of cofactors A to E. Cofactors A and D function by capturing and stabilizing tubulin in a quasi-native conformation. Cofactor E binds to the cofactor D-tubulin complex; interaction with cofactor C then causes the release of tubulin polypeptides that are committed to the native state.</text>
</comment>
<evidence type="ECO:0000256" key="6">
    <source>
        <dbReference type="SAM" id="MobiDB-lite"/>
    </source>
</evidence>
<accession>A0A6A7A3V6</accession>
<dbReference type="Pfam" id="PF07986">
    <property type="entry name" value="TBCC"/>
    <property type="match status" value="1"/>
</dbReference>
<comment type="similarity">
    <text evidence="2">Belongs to the TBCC family.</text>
</comment>
<feature type="compositionally biased region" description="Basic and acidic residues" evidence="6">
    <location>
        <begin position="162"/>
        <end position="175"/>
    </location>
</feature>
<evidence type="ECO:0000256" key="1">
    <source>
        <dbReference type="ARBA" id="ARBA00004496"/>
    </source>
</evidence>
<dbReference type="Gene3D" id="1.20.58.1250">
    <property type="entry name" value="Tubulin Binding Cofactor C, N-terminal domain"/>
    <property type="match status" value="1"/>
</dbReference>
<sequence length="370" mass="40282">MSASQAQSEVGLKERFFRSFQHDVAALQEQIDRLNTIPGNERNEAVDQCLAGIDRLSHEVKDASCYIPAYDQRTYSQTIKGLSEILQTVRNTFNPPKKFSFKTRKNAPAVAVSGSMGLDKSEESRGLINTSDTANADSSFPSTALGKVSREEEDTPKGASRNVEEIGDGIRDGPGVRRPSFSNASKINIANHSKLHLALPTSASSATSSGTLSNLQSCVVDLSIATTGSPFAALYLKNIKDSLIVCGQIAGAIHITNVENSVLVITCRQSRMHGSKNVDVYLHSLSRPIIEDCQNVRFAPLPQTFAGPELDHAANQWDQIDDFKWLKVEPSPNFGVLAEAQRVGDEVWRDKVQGGGDGDLEEILQAVRKQ</sequence>
<dbReference type="Gene3D" id="2.160.20.70">
    <property type="match status" value="1"/>
</dbReference>
<feature type="domain" description="C-CAP/cofactor C-like" evidence="7">
    <location>
        <begin position="174"/>
        <end position="325"/>
    </location>
</feature>
<dbReference type="PROSITE" id="PS51329">
    <property type="entry name" value="C_CAP_COFACTOR_C"/>
    <property type="match status" value="1"/>
</dbReference>
<evidence type="ECO:0000256" key="3">
    <source>
        <dbReference type="ARBA" id="ARBA00022490"/>
    </source>
</evidence>
<dbReference type="AlphaFoldDB" id="A0A6A7A3V6"/>
<dbReference type="PANTHER" id="PTHR15139:SF0">
    <property type="entry name" value="TUBULIN-SPECIFIC CHAPERONE C"/>
    <property type="match status" value="1"/>
</dbReference>
<dbReference type="InterPro" id="IPR038397">
    <property type="entry name" value="TBCC_N_sf"/>
</dbReference>
<evidence type="ECO:0000313" key="9">
    <source>
        <dbReference type="Proteomes" id="UP000799424"/>
    </source>
</evidence>
<dbReference type="InterPro" id="IPR016098">
    <property type="entry name" value="CAP/MinC_C"/>
</dbReference>
<keyword evidence="4" id="KW-0007">Acetylation</keyword>
<dbReference type="Proteomes" id="UP000799424">
    <property type="component" value="Unassembled WGS sequence"/>
</dbReference>
<dbReference type="GO" id="GO:0015631">
    <property type="term" value="F:tubulin binding"/>
    <property type="evidence" value="ECO:0007669"/>
    <property type="project" value="InterPro"/>
</dbReference>
<dbReference type="InterPro" id="IPR012945">
    <property type="entry name" value="Tubulin-bd_cofactor_C_dom"/>
</dbReference>
<feature type="compositionally biased region" description="Polar residues" evidence="6">
    <location>
        <begin position="127"/>
        <end position="142"/>
    </location>
</feature>
<feature type="region of interest" description="Disordered" evidence="6">
    <location>
        <begin position="112"/>
        <end position="182"/>
    </location>
</feature>
<evidence type="ECO:0000313" key="8">
    <source>
        <dbReference type="EMBL" id="KAF2827245.1"/>
    </source>
</evidence>
<dbReference type="GO" id="GO:0007023">
    <property type="term" value="P:post-chaperonin tubulin folding pathway"/>
    <property type="evidence" value="ECO:0007669"/>
    <property type="project" value="InterPro"/>
</dbReference>
<dbReference type="EMBL" id="MU006224">
    <property type="protein sequence ID" value="KAF2827245.1"/>
    <property type="molecule type" value="Genomic_DNA"/>
</dbReference>
<name>A0A6A7A3V6_9PLEO</name>
<keyword evidence="3" id="KW-0963">Cytoplasm</keyword>
<dbReference type="Pfam" id="PF16752">
    <property type="entry name" value="TBCC_N"/>
    <property type="match status" value="1"/>
</dbReference>
<organism evidence="8 9">
    <name type="scientific">Ophiobolus disseminans</name>
    <dbReference type="NCBI Taxonomy" id="1469910"/>
    <lineage>
        <taxon>Eukaryota</taxon>
        <taxon>Fungi</taxon>
        <taxon>Dikarya</taxon>
        <taxon>Ascomycota</taxon>
        <taxon>Pezizomycotina</taxon>
        <taxon>Dothideomycetes</taxon>
        <taxon>Pleosporomycetidae</taxon>
        <taxon>Pleosporales</taxon>
        <taxon>Pleosporineae</taxon>
        <taxon>Phaeosphaeriaceae</taxon>
        <taxon>Ophiobolus</taxon>
    </lineage>
</organism>
<evidence type="ECO:0000256" key="2">
    <source>
        <dbReference type="ARBA" id="ARBA00008848"/>
    </source>
</evidence>
<dbReference type="FunFam" id="2.160.20.70:FF:000017">
    <property type="entry name" value="Similar to tubulin-specific chaperone c"/>
    <property type="match status" value="1"/>
</dbReference>
<comment type="subcellular location">
    <subcellularLocation>
        <location evidence="1">Cytoplasm</location>
    </subcellularLocation>
</comment>